<feature type="region of interest" description="Disordered" evidence="1">
    <location>
        <begin position="51"/>
        <end position="96"/>
    </location>
</feature>
<dbReference type="Proteomes" id="UP000299290">
    <property type="component" value="Unassembled WGS sequence"/>
</dbReference>
<reference evidence="2 3" key="1">
    <citation type="journal article" date="2020" name="Int. J. Syst. Evol. Microbiol.">
        <title>Reclassification of Streptomyces castelarensis and Streptomyces sporoclivatus as later heterotypic synonyms of Streptomyces antimycoticus.</title>
        <authorList>
            <person name="Komaki H."/>
            <person name="Tamura T."/>
        </authorList>
    </citation>
    <scope>NUCLEOTIDE SEQUENCE [LARGE SCALE GENOMIC DNA]</scope>
    <source>
        <strain evidence="2 3">NBRC 12839</strain>
    </source>
</reference>
<evidence type="ECO:0000256" key="1">
    <source>
        <dbReference type="SAM" id="MobiDB-lite"/>
    </source>
</evidence>
<dbReference type="EMBL" id="BJHV01000001">
    <property type="protein sequence ID" value="GDY41837.1"/>
    <property type="molecule type" value="Genomic_DNA"/>
</dbReference>
<sequence length="185" mass="21355">MGARGRWGRWREFVQHVRHPYVDRLHQEAQPVRRRVEEYVAQPVRRHRKRFLQRRPALRRDAQRSRRQRARRGRYRGRRGGVGVGGRDPKRSQVCGGDLVGGPPEHLARRVFGDPGAVLPPTQGQQPSEQKLLPYGLREPVCDHRVTPWRRTGPSPTGLGLPCAHSLPYRSRECRISEAVRGRPL</sequence>
<dbReference type="AlphaFoldDB" id="A0A4D4K654"/>
<evidence type="ECO:0000313" key="2">
    <source>
        <dbReference type="EMBL" id="GDY41837.1"/>
    </source>
</evidence>
<organism evidence="2 3">
    <name type="scientific">Streptomyces antimycoticus</name>
    <dbReference type="NCBI Taxonomy" id="68175"/>
    <lineage>
        <taxon>Bacteria</taxon>
        <taxon>Bacillati</taxon>
        <taxon>Actinomycetota</taxon>
        <taxon>Actinomycetes</taxon>
        <taxon>Kitasatosporales</taxon>
        <taxon>Streptomycetaceae</taxon>
        <taxon>Streptomyces</taxon>
        <taxon>Streptomyces violaceusniger group</taxon>
    </lineage>
</organism>
<feature type="compositionally biased region" description="Basic residues" evidence="1">
    <location>
        <begin position="65"/>
        <end position="79"/>
    </location>
</feature>
<gene>
    <name evidence="2" type="ORF">SANT12839_027190</name>
</gene>
<proteinExistence type="predicted"/>
<evidence type="ECO:0000313" key="3">
    <source>
        <dbReference type="Proteomes" id="UP000299290"/>
    </source>
</evidence>
<name>A0A4D4K654_9ACTN</name>
<comment type="caution">
    <text evidence="2">The sequence shown here is derived from an EMBL/GenBank/DDBJ whole genome shotgun (WGS) entry which is preliminary data.</text>
</comment>
<keyword evidence="3" id="KW-1185">Reference proteome</keyword>
<accession>A0A4D4K654</accession>
<protein>
    <submittedName>
        <fullName evidence="2">Uncharacterized protein</fullName>
    </submittedName>
</protein>